<sequence>MDEQMKIHKLCNELIPFYDEVEESTKEIIEEHIEQCSDCKGLLESFQTSFPSDVPTQSGDASQEEEVTSIKPFKTLIHFKNILFTFLILIRFLVLGLIANNWVNNVNLEQGALLTADLILLYFPFVALTNGVTFMFYRKMGFWLVLAFDILMLLFFDNLIVFLQK</sequence>
<keyword evidence="1" id="KW-1133">Transmembrane helix</keyword>
<keyword evidence="3" id="KW-1185">Reference proteome</keyword>
<keyword evidence="1" id="KW-0812">Transmembrane</keyword>
<dbReference type="Proteomes" id="UP001597506">
    <property type="component" value="Unassembled WGS sequence"/>
</dbReference>
<comment type="caution">
    <text evidence="2">The sequence shown here is derived from an EMBL/GenBank/DDBJ whole genome shotgun (WGS) entry which is preliminary data.</text>
</comment>
<name>A0ABW5RR41_9BACI</name>
<feature type="transmembrane region" description="Helical" evidence="1">
    <location>
        <begin position="119"/>
        <end position="137"/>
    </location>
</feature>
<protein>
    <submittedName>
        <fullName evidence="2">Zf-HC2 domain-containing protein</fullName>
    </submittedName>
</protein>
<dbReference type="RefSeq" id="WP_377934750.1">
    <property type="nucleotide sequence ID" value="NZ_JBHUMF010000021.1"/>
</dbReference>
<proteinExistence type="predicted"/>
<feature type="transmembrane region" description="Helical" evidence="1">
    <location>
        <begin position="142"/>
        <end position="163"/>
    </location>
</feature>
<evidence type="ECO:0000256" key="1">
    <source>
        <dbReference type="SAM" id="Phobius"/>
    </source>
</evidence>
<keyword evidence="1" id="KW-0472">Membrane</keyword>
<evidence type="ECO:0000313" key="3">
    <source>
        <dbReference type="Proteomes" id="UP001597506"/>
    </source>
</evidence>
<dbReference type="EMBL" id="JBHUMF010000021">
    <property type="protein sequence ID" value="MFD2680927.1"/>
    <property type="molecule type" value="Genomic_DNA"/>
</dbReference>
<gene>
    <name evidence="2" type="ORF">ACFSUL_09250</name>
</gene>
<feature type="transmembrane region" description="Helical" evidence="1">
    <location>
        <begin position="81"/>
        <end position="99"/>
    </location>
</feature>
<reference evidence="3" key="1">
    <citation type="journal article" date="2019" name="Int. J. Syst. Evol. Microbiol.">
        <title>The Global Catalogue of Microorganisms (GCM) 10K type strain sequencing project: providing services to taxonomists for standard genome sequencing and annotation.</title>
        <authorList>
            <consortium name="The Broad Institute Genomics Platform"/>
            <consortium name="The Broad Institute Genome Sequencing Center for Infectious Disease"/>
            <person name="Wu L."/>
            <person name="Ma J."/>
        </authorList>
    </citation>
    <scope>NUCLEOTIDE SEQUENCE [LARGE SCALE GENOMIC DNA]</scope>
    <source>
        <strain evidence="3">KCTC 3913</strain>
    </source>
</reference>
<evidence type="ECO:0000313" key="2">
    <source>
        <dbReference type="EMBL" id="MFD2680927.1"/>
    </source>
</evidence>
<organism evidence="2 3">
    <name type="scientific">Bacillus seohaeanensis</name>
    <dbReference type="NCBI Taxonomy" id="284580"/>
    <lineage>
        <taxon>Bacteria</taxon>
        <taxon>Bacillati</taxon>
        <taxon>Bacillota</taxon>
        <taxon>Bacilli</taxon>
        <taxon>Bacillales</taxon>
        <taxon>Bacillaceae</taxon>
        <taxon>Bacillus</taxon>
    </lineage>
</organism>
<accession>A0ABW5RR41</accession>